<proteinExistence type="predicted"/>
<sequence length="409" mass="49073">MLYNIYSENLLDIVKNLKGPSLYYTHLVVPQIDESIYYFYRHLGIQAIFRADSVKWFLQSPLSKVDITSFSFMITEKGSNTPVQTTIIQLMLKYGSCDIIDYLIKNKRLTHDLIFNTQEIIKIYDVQSKHLNEILYGPPSKICVDYVYLDVDERARFAQLSHDYMITNMNNMNRDNEDLVDVDYTKSLVKNYFINKYDDFWAYYFKFIKDKLVFDKEFMKYEKLQSLVSFFFKNNLFKSLINLDNIMCDSDVQIIIVTWDNFKSYFRPIIARIFNYNDFSNLMNATEYEREYIMNSYLCDKGIWLKIFDSLTFTEKRHRVHFNNLSTQQFIWIYKNKFFPKRSDLYLIGLAVALDNYNSEMFETLYYYLLNRRLVTKLDIINTLEEIHQSKSDNVDDKFMNAMLDFCKA</sequence>
<reference evidence="1" key="1">
    <citation type="journal article" date="2020" name="Nature">
        <title>Giant virus diversity and host interactions through global metagenomics.</title>
        <authorList>
            <person name="Schulz F."/>
            <person name="Roux S."/>
            <person name="Paez-Espino D."/>
            <person name="Jungbluth S."/>
            <person name="Walsh D.A."/>
            <person name="Denef V.J."/>
            <person name="McMahon K.D."/>
            <person name="Konstantinidis K.T."/>
            <person name="Eloe-Fadrosh E.A."/>
            <person name="Kyrpides N.C."/>
            <person name="Woyke T."/>
        </authorList>
    </citation>
    <scope>NUCLEOTIDE SEQUENCE</scope>
    <source>
        <strain evidence="1">GVMAG-M-3300023179-150</strain>
    </source>
</reference>
<dbReference type="AlphaFoldDB" id="A0A6C0E8K8"/>
<dbReference type="EMBL" id="MN739751">
    <property type="protein sequence ID" value="QHT24900.1"/>
    <property type="molecule type" value="Genomic_DNA"/>
</dbReference>
<name>A0A6C0E8K8_9ZZZZ</name>
<accession>A0A6C0E8K8</accession>
<protein>
    <submittedName>
        <fullName evidence="1">Uncharacterized protein</fullName>
    </submittedName>
</protein>
<organism evidence="1">
    <name type="scientific">viral metagenome</name>
    <dbReference type="NCBI Taxonomy" id="1070528"/>
    <lineage>
        <taxon>unclassified sequences</taxon>
        <taxon>metagenomes</taxon>
        <taxon>organismal metagenomes</taxon>
    </lineage>
</organism>
<evidence type="ECO:0000313" key="1">
    <source>
        <dbReference type="EMBL" id="QHT24900.1"/>
    </source>
</evidence>